<organism evidence="2 3">
    <name type="scientific">Kribbella soli</name>
    <dbReference type="NCBI Taxonomy" id="1124743"/>
    <lineage>
        <taxon>Bacteria</taxon>
        <taxon>Bacillati</taxon>
        <taxon>Actinomycetota</taxon>
        <taxon>Actinomycetes</taxon>
        <taxon>Propionibacteriales</taxon>
        <taxon>Kribbellaceae</taxon>
        <taxon>Kribbella</taxon>
    </lineage>
</organism>
<sequence>MVWQPRRNWVLLSVGNGRADGGVWSTPEGFVAKRLVPGEERPSHYAYWRRQADVAASGLLELTVGLRAPRCVKVDSDPDGITLWTDAAQPTPLTSSDAAAALGRFALNRLEPADWFARRILRDRLADDQQHGGWAALETAEVLPADVRRSGHQLWSHRSEVMSELDRLPQLLVHGDAHPPNLLRTDGDDVIAVDWDQFGVGALGFDLGYLLQFTPTPIADLVAAYQAGSAATWPADLVRRGAVLVAAVTLVARAAWALDQPDPGVHLERLIDLSAVVDEAVSQASWNAR</sequence>
<name>A0A4R0H4J2_9ACTN</name>
<dbReference type="InterPro" id="IPR002575">
    <property type="entry name" value="Aminoglycoside_PTrfase"/>
</dbReference>
<dbReference type="Proteomes" id="UP000292346">
    <property type="component" value="Unassembled WGS sequence"/>
</dbReference>
<feature type="domain" description="Aminoglycoside phosphotransferase" evidence="1">
    <location>
        <begin position="80"/>
        <end position="234"/>
    </location>
</feature>
<dbReference type="GO" id="GO:0016740">
    <property type="term" value="F:transferase activity"/>
    <property type="evidence" value="ECO:0007669"/>
    <property type="project" value="UniProtKB-KW"/>
</dbReference>
<dbReference type="Pfam" id="PF01636">
    <property type="entry name" value="APH"/>
    <property type="match status" value="1"/>
</dbReference>
<keyword evidence="3" id="KW-1185">Reference proteome</keyword>
<accession>A0A4R0H4J2</accession>
<dbReference type="InterPro" id="IPR011009">
    <property type="entry name" value="Kinase-like_dom_sf"/>
</dbReference>
<keyword evidence="2" id="KW-0808">Transferase</keyword>
<dbReference type="Gene3D" id="3.90.1200.10">
    <property type="match status" value="1"/>
</dbReference>
<reference evidence="2 3" key="1">
    <citation type="submission" date="2019-02" db="EMBL/GenBank/DDBJ databases">
        <title>Kribbella capetownensis sp. nov. and Kribbella speibonae sp. nov., isolated from soil.</title>
        <authorList>
            <person name="Curtis S.M."/>
            <person name="Norton I."/>
            <person name="Everest G.J."/>
            <person name="Meyers P.R."/>
        </authorList>
    </citation>
    <scope>NUCLEOTIDE SEQUENCE [LARGE SCALE GENOMIC DNA]</scope>
    <source>
        <strain evidence="2 3">KCTC 29219</strain>
    </source>
</reference>
<proteinExistence type="predicted"/>
<dbReference type="AlphaFoldDB" id="A0A4R0H4J2"/>
<comment type="caution">
    <text evidence="2">The sequence shown here is derived from an EMBL/GenBank/DDBJ whole genome shotgun (WGS) entry which is preliminary data.</text>
</comment>
<protein>
    <submittedName>
        <fullName evidence="2">Aminoglycoside phosphotransferase family protein</fullName>
    </submittedName>
</protein>
<dbReference type="SUPFAM" id="SSF56112">
    <property type="entry name" value="Protein kinase-like (PK-like)"/>
    <property type="match status" value="1"/>
</dbReference>
<evidence type="ECO:0000313" key="2">
    <source>
        <dbReference type="EMBL" id="TCC05241.1"/>
    </source>
</evidence>
<dbReference type="OrthoDB" id="3816435at2"/>
<evidence type="ECO:0000313" key="3">
    <source>
        <dbReference type="Proteomes" id="UP000292346"/>
    </source>
</evidence>
<dbReference type="EMBL" id="SJJZ01000003">
    <property type="protein sequence ID" value="TCC05241.1"/>
    <property type="molecule type" value="Genomic_DNA"/>
</dbReference>
<gene>
    <name evidence="2" type="ORF">E0H45_24695</name>
</gene>
<evidence type="ECO:0000259" key="1">
    <source>
        <dbReference type="Pfam" id="PF01636"/>
    </source>
</evidence>